<dbReference type="AlphaFoldDB" id="A0A9J6FE08"/>
<keyword evidence="2" id="KW-1185">Reference proteome</keyword>
<gene>
    <name evidence="1" type="ORF">HPB48_001576</name>
</gene>
<dbReference type="Proteomes" id="UP000821853">
    <property type="component" value="Chromosome 1"/>
</dbReference>
<organism evidence="1 2">
    <name type="scientific">Haemaphysalis longicornis</name>
    <name type="common">Bush tick</name>
    <dbReference type="NCBI Taxonomy" id="44386"/>
    <lineage>
        <taxon>Eukaryota</taxon>
        <taxon>Metazoa</taxon>
        <taxon>Ecdysozoa</taxon>
        <taxon>Arthropoda</taxon>
        <taxon>Chelicerata</taxon>
        <taxon>Arachnida</taxon>
        <taxon>Acari</taxon>
        <taxon>Parasitiformes</taxon>
        <taxon>Ixodida</taxon>
        <taxon>Ixodoidea</taxon>
        <taxon>Ixodidae</taxon>
        <taxon>Haemaphysalinae</taxon>
        <taxon>Haemaphysalis</taxon>
    </lineage>
</organism>
<dbReference type="OrthoDB" id="10060618at2759"/>
<comment type="caution">
    <text evidence="1">The sequence shown here is derived from an EMBL/GenBank/DDBJ whole genome shotgun (WGS) entry which is preliminary data.</text>
</comment>
<reference evidence="1 2" key="1">
    <citation type="journal article" date="2020" name="Cell">
        <title>Large-Scale Comparative Analyses of Tick Genomes Elucidate Their Genetic Diversity and Vector Capacities.</title>
        <authorList>
            <consortium name="Tick Genome and Microbiome Consortium (TIGMIC)"/>
            <person name="Jia N."/>
            <person name="Wang J."/>
            <person name="Shi W."/>
            <person name="Du L."/>
            <person name="Sun Y."/>
            <person name="Zhan W."/>
            <person name="Jiang J.F."/>
            <person name="Wang Q."/>
            <person name="Zhang B."/>
            <person name="Ji P."/>
            <person name="Bell-Sakyi L."/>
            <person name="Cui X.M."/>
            <person name="Yuan T.T."/>
            <person name="Jiang B.G."/>
            <person name="Yang W.F."/>
            <person name="Lam T.T."/>
            <person name="Chang Q.C."/>
            <person name="Ding S.J."/>
            <person name="Wang X.J."/>
            <person name="Zhu J.G."/>
            <person name="Ruan X.D."/>
            <person name="Zhao L."/>
            <person name="Wei J.T."/>
            <person name="Ye R.Z."/>
            <person name="Que T.C."/>
            <person name="Du C.H."/>
            <person name="Zhou Y.H."/>
            <person name="Cheng J.X."/>
            <person name="Dai P.F."/>
            <person name="Guo W.B."/>
            <person name="Han X.H."/>
            <person name="Huang E.J."/>
            <person name="Li L.F."/>
            <person name="Wei W."/>
            <person name="Gao Y.C."/>
            <person name="Liu J.Z."/>
            <person name="Shao H.Z."/>
            <person name="Wang X."/>
            <person name="Wang C.C."/>
            <person name="Yang T.C."/>
            <person name="Huo Q.B."/>
            <person name="Li W."/>
            <person name="Chen H.Y."/>
            <person name="Chen S.E."/>
            <person name="Zhou L.G."/>
            <person name="Ni X.B."/>
            <person name="Tian J.H."/>
            <person name="Sheng Y."/>
            <person name="Liu T."/>
            <person name="Pan Y.S."/>
            <person name="Xia L.Y."/>
            <person name="Li J."/>
            <person name="Zhao F."/>
            <person name="Cao W.C."/>
        </authorList>
    </citation>
    <scope>NUCLEOTIDE SEQUENCE [LARGE SCALE GENOMIC DNA]</scope>
    <source>
        <strain evidence="1">HaeL-2018</strain>
    </source>
</reference>
<accession>A0A9J6FE08</accession>
<evidence type="ECO:0000313" key="2">
    <source>
        <dbReference type="Proteomes" id="UP000821853"/>
    </source>
</evidence>
<dbReference type="EMBL" id="JABSTR010000001">
    <property type="protein sequence ID" value="KAH9361218.1"/>
    <property type="molecule type" value="Genomic_DNA"/>
</dbReference>
<name>A0A9J6FE08_HAELO</name>
<sequence>MREKYECVGRVQKPTVTRLRNVKDNEKGKQFAADLPLSGKGRIIEKHMASLQLYYGKAIRGNSDSLENVDELYG</sequence>
<protein>
    <submittedName>
        <fullName evidence="1">Uncharacterized protein</fullName>
    </submittedName>
</protein>
<dbReference type="VEuPathDB" id="VectorBase:HLOH_052197"/>
<evidence type="ECO:0000313" key="1">
    <source>
        <dbReference type="EMBL" id="KAH9361218.1"/>
    </source>
</evidence>
<proteinExistence type="predicted"/>